<dbReference type="EMBL" id="FZOR01000050">
    <property type="protein sequence ID" value="SNT58600.1"/>
    <property type="molecule type" value="Genomic_DNA"/>
</dbReference>
<dbReference type="AlphaFoldDB" id="A0A239NV33"/>
<accession>A0A239NV33</accession>
<dbReference type="GO" id="GO:0008410">
    <property type="term" value="F:CoA-transferase activity"/>
    <property type="evidence" value="ECO:0007669"/>
    <property type="project" value="TreeGrafter"/>
</dbReference>
<dbReference type="RefSeq" id="WP_089330363.1">
    <property type="nucleotide sequence ID" value="NZ_FZOR01000050.1"/>
</dbReference>
<evidence type="ECO:0000256" key="1">
    <source>
        <dbReference type="ARBA" id="ARBA00022679"/>
    </source>
</evidence>
<feature type="region of interest" description="Disordered" evidence="2">
    <location>
        <begin position="420"/>
        <end position="452"/>
    </location>
</feature>
<name>A0A239NV33_9ACTN</name>
<protein>
    <submittedName>
        <fullName evidence="3">Crotonobetainyl-CoA:carnitine CoA-transferase CaiB</fullName>
    </submittedName>
</protein>
<evidence type="ECO:0000256" key="2">
    <source>
        <dbReference type="SAM" id="MobiDB-lite"/>
    </source>
</evidence>
<evidence type="ECO:0000313" key="3">
    <source>
        <dbReference type="EMBL" id="SNT58600.1"/>
    </source>
</evidence>
<dbReference type="InterPro" id="IPR044855">
    <property type="entry name" value="CoA-Trfase_III_dom3_sf"/>
</dbReference>
<dbReference type="OrthoDB" id="4251672at2"/>
<organism evidence="3 4">
    <name type="scientific">Actinomadura meyerae</name>
    <dbReference type="NCBI Taxonomy" id="240840"/>
    <lineage>
        <taxon>Bacteria</taxon>
        <taxon>Bacillati</taxon>
        <taxon>Actinomycetota</taxon>
        <taxon>Actinomycetes</taxon>
        <taxon>Streptosporangiales</taxon>
        <taxon>Thermomonosporaceae</taxon>
        <taxon>Actinomadura</taxon>
    </lineage>
</organism>
<sequence>MIAEAAGSPLPEATGPLAGVRVIDMTTAWAGPMATRSLAWLGAEVVKIEPPRRPDGWRGFLTGGPPHHYPDFDPGEKPYNRDLLFNTQGHDKLSLSLDLKRPGGVEVVRRMAAVSDVLIANFTPGVLDRLGIGYEAIAAVNDQMVVVEMPAFGSTGPMSTHQGMGKTMEAACGMAGLIGYGDDDEPVLTGPAILDPIGGLNAAAAVLTALELRAHDGTGCHVEVPQTEAAAHWIGEFVLERLEGGAPPAPDGNRVPGAAPHEAFPAAGDDEWVVVAVRDDAEWRALCRVLGRSDLAADGRLATIEGRLAHQDEIEEAVAAWTRTRGKRAAAEALQAAGVPAAPVCDGTEVATDPGLRACGFLTTLTHPEAGTHAYPGLGFRLDRTPGGIRRPAPVFGQHNRAVLTGLLGMTDEEVAELYASGTVTDEPVMDDPPRRPPRRVRRDPAGGGPAR</sequence>
<dbReference type="Gene3D" id="3.30.1540.10">
    <property type="entry name" value="formyl-coa transferase, domain 3"/>
    <property type="match status" value="1"/>
</dbReference>
<reference evidence="3 4" key="1">
    <citation type="submission" date="2017-06" db="EMBL/GenBank/DDBJ databases">
        <authorList>
            <person name="Kim H.J."/>
            <person name="Triplett B.A."/>
        </authorList>
    </citation>
    <scope>NUCLEOTIDE SEQUENCE [LARGE SCALE GENOMIC DNA]</scope>
    <source>
        <strain evidence="3 4">DSM 44715</strain>
    </source>
</reference>
<dbReference type="Gene3D" id="3.40.50.10540">
    <property type="entry name" value="Crotonobetainyl-coa:carnitine coa-transferase, domain 1"/>
    <property type="match status" value="1"/>
</dbReference>
<keyword evidence="4" id="KW-1185">Reference proteome</keyword>
<dbReference type="PANTHER" id="PTHR48207:SF3">
    <property type="entry name" value="SUCCINATE--HYDROXYMETHYLGLUTARATE COA-TRANSFERASE"/>
    <property type="match status" value="1"/>
</dbReference>
<proteinExistence type="predicted"/>
<dbReference type="InterPro" id="IPR023606">
    <property type="entry name" value="CoA-Trfase_III_dom_1_sf"/>
</dbReference>
<dbReference type="InterPro" id="IPR050483">
    <property type="entry name" value="CoA-transferase_III_domain"/>
</dbReference>
<dbReference type="SUPFAM" id="SSF89796">
    <property type="entry name" value="CoA-transferase family III (CaiB/BaiF)"/>
    <property type="match status" value="1"/>
</dbReference>
<gene>
    <name evidence="3" type="ORF">SAMN05443665_105022</name>
</gene>
<keyword evidence="1 3" id="KW-0808">Transferase</keyword>
<dbReference type="Pfam" id="PF02515">
    <property type="entry name" value="CoA_transf_3"/>
    <property type="match status" value="1"/>
</dbReference>
<evidence type="ECO:0000313" key="4">
    <source>
        <dbReference type="Proteomes" id="UP000198318"/>
    </source>
</evidence>
<dbReference type="InterPro" id="IPR003673">
    <property type="entry name" value="CoA-Trfase_fam_III"/>
</dbReference>
<dbReference type="PANTHER" id="PTHR48207">
    <property type="entry name" value="SUCCINATE--HYDROXYMETHYLGLUTARATE COA-TRANSFERASE"/>
    <property type="match status" value="1"/>
</dbReference>
<dbReference type="Proteomes" id="UP000198318">
    <property type="component" value="Unassembled WGS sequence"/>
</dbReference>